<evidence type="ECO:0000256" key="7">
    <source>
        <dbReference type="ARBA" id="ARBA00022840"/>
    </source>
</evidence>
<feature type="binding site" evidence="10">
    <location>
        <begin position="12"/>
        <end position="17"/>
    </location>
    <ligand>
        <name>substrate</name>
    </ligand>
</feature>
<dbReference type="Proteomes" id="UP000602381">
    <property type="component" value="Unassembled WGS sequence"/>
</dbReference>
<gene>
    <name evidence="10 14" type="primary">miaA</name>
    <name evidence="14" type="ORF">GCM10007972_20750</name>
</gene>
<accession>A0ABQ2LEI1</accession>
<keyword evidence="15" id="KW-1185">Reference proteome</keyword>
<dbReference type="HAMAP" id="MF_00185">
    <property type="entry name" value="IPP_trans"/>
    <property type="match status" value="1"/>
</dbReference>
<feature type="binding site" evidence="10">
    <location>
        <begin position="10"/>
        <end position="17"/>
    </location>
    <ligand>
        <name>ATP</name>
        <dbReference type="ChEBI" id="CHEBI:30616"/>
    </ligand>
</feature>
<comment type="cofactor">
    <cofactor evidence="1 10">
        <name>Mg(2+)</name>
        <dbReference type="ChEBI" id="CHEBI:18420"/>
    </cofactor>
</comment>
<evidence type="ECO:0000256" key="4">
    <source>
        <dbReference type="ARBA" id="ARBA00022679"/>
    </source>
</evidence>
<proteinExistence type="inferred from homology"/>
<evidence type="ECO:0000313" key="14">
    <source>
        <dbReference type="EMBL" id="GGO14039.1"/>
    </source>
</evidence>
<evidence type="ECO:0000256" key="11">
    <source>
        <dbReference type="RuleBase" id="RU003783"/>
    </source>
</evidence>
<comment type="similarity">
    <text evidence="3 10 13">Belongs to the IPP transferase family.</text>
</comment>
<evidence type="ECO:0000256" key="12">
    <source>
        <dbReference type="RuleBase" id="RU003784"/>
    </source>
</evidence>
<keyword evidence="5 10" id="KW-0819">tRNA processing</keyword>
<comment type="subunit">
    <text evidence="10">Monomer.</text>
</comment>
<dbReference type="InterPro" id="IPR039657">
    <property type="entry name" value="Dimethylallyltransferase"/>
</dbReference>
<protein>
    <recommendedName>
        <fullName evidence="10">tRNA dimethylallyltransferase</fullName>
        <ecNumber evidence="10">2.5.1.75</ecNumber>
    </recommendedName>
    <alternativeName>
        <fullName evidence="10">Dimethylallyl diphosphate:tRNA dimethylallyltransferase</fullName>
        <shortName evidence="10">DMAPP:tRNA dimethylallyltransferase</shortName>
        <shortName evidence="10">DMATase</shortName>
    </alternativeName>
    <alternativeName>
        <fullName evidence="10">Isopentenyl-diphosphate:tRNA isopentenyltransferase</fullName>
        <shortName evidence="10">IPP transferase</shortName>
        <shortName evidence="10">IPPT</shortName>
        <shortName evidence="10">IPTase</shortName>
    </alternativeName>
</protein>
<dbReference type="NCBIfam" id="TIGR00174">
    <property type="entry name" value="miaA"/>
    <property type="match status" value="1"/>
</dbReference>
<keyword evidence="6 10" id="KW-0547">Nucleotide-binding</keyword>
<dbReference type="PANTHER" id="PTHR11088">
    <property type="entry name" value="TRNA DIMETHYLALLYLTRANSFERASE"/>
    <property type="match status" value="1"/>
</dbReference>
<comment type="caution">
    <text evidence="14">The sequence shown here is derived from an EMBL/GenBank/DDBJ whole genome shotgun (WGS) entry which is preliminary data.</text>
</comment>
<reference evidence="15" key="1">
    <citation type="journal article" date="2019" name="Int. J. Syst. Evol. Microbiol.">
        <title>The Global Catalogue of Microorganisms (GCM) 10K type strain sequencing project: providing services to taxonomists for standard genome sequencing and annotation.</title>
        <authorList>
            <consortium name="The Broad Institute Genomics Platform"/>
            <consortium name="The Broad Institute Genome Sequencing Center for Infectious Disease"/>
            <person name="Wu L."/>
            <person name="Ma J."/>
        </authorList>
    </citation>
    <scope>NUCLEOTIDE SEQUENCE [LARGE SCALE GENOMIC DNA]</scope>
    <source>
        <strain evidence="15">JCM 17843</strain>
    </source>
</reference>
<evidence type="ECO:0000256" key="1">
    <source>
        <dbReference type="ARBA" id="ARBA00001946"/>
    </source>
</evidence>
<dbReference type="EMBL" id="BMOV01000007">
    <property type="protein sequence ID" value="GGO14039.1"/>
    <property type="molecule type" value="Genomic_DNA"/>
</dbReference>
<evidence type="ECO:0000256" key="8">
    <source>
        <dbReference type="ARBA" id="ARBA00022842"/>
    </source>
</evidence>
<dbReference type="PANTHER" id="PTHR11088:SF60">
    <property type="entry name" value="TRNA DIMETHYLALLYLTRANSFERASE"/>
    <property type="match status" value="1"/>
</dbReference>
<evidence type="ECO:0000256" key="6">
    <source>
        <dbReference type="ARBA" id="ARBA00022741"/>
    </source>
</evidence>
<name>A0ABQ2LEI1_9PROT</name>
<evidence type="ECO:0000256" key="10">
    <source>
        <dbReference type="HAMAP-Rule" id="MF_00185"/>
    </source>
</evidence>
<dbReference type="InterPro" id="IPR018022">
    <property type="entry name" value="IPT"/>
</dbReference>
<evidence type="ECO:0000313" key="15">
    <source>
        <dbReference type="Proteomes" id="UP000602381"/>
    </source>
</evidence>
<sequence>MSTSAVLIAGPTASGKSSLAVAIAQRHKGVVINADSMQVYKDLHLLSARPSESDQGGVPHKLFGVLDGAELCSAARWHDLAMAEVSRAWEQGCLPILVGGTGLYIRTLLEGLAPVPDIPDAVRDAVRADMAARGPQSLHEDLAALDPAMAQKLEPGDSQRIARALEVVRATGQSLSDFQKTRIPGGLSDADKAGHVLKLALMPERATLYARTDQRFIEMMAQGALDEVRKLAQRGLDPALPVMKALGVSALVDYLAGSIDKATAIDLAQRQTRNYAKRQMTWLRTQCVGWQRFDGQDRAHSLADVDHWIEQREKARGSDSLHR</sequence>
<organism evidence="14 15">
    <name type="scientific">Iodidimonas muriae</name>
    <dbReference type="NCBI Taxonomy" id="261467"/>
    <lineage>
        <taxon>Bacteria</taxon>
        <taxon>Pseudomonadati</taxon>
        <taxon>Pseudomonadota</taxon>
        <taxon>Alphaproteobacteria</taxon>
        <taxon>Iodidimonadales</taxon>
        <taxon>Iodidimonadaceae</taxon>
        <taxon>Iodidimonas</taxon>
    </lineage>
</organism>
<feature type="region of interest" description="Interaction with substrate tRNA" evidence="10">
    <location>
        <begin position="159"/>
        <end position="163"/>
    </location>
</feature>
<dbReference type="Pfam" id="PF01715">
    <property type="entry name" value="IPPT"/>
    <property type="match status" value="1"/>
</dbReference>
<keyword evidence="4 10" id="KW-0808">Transferase</keyword>
<evidence type="ECO:0000256" key="2">
    <source>
        <dbReference type="ARBA" id="ARBA00003213"/>
    </source>
</evidence>
<keyword evidence="7 10" id="KW-0067">ATP-binding</keyword>
<dbReference type="Gene3D" id="1.10.20.140">
    <property type="match status" value="1"/>
</dbReference>
<keyword evidence="8 10" id="KW-0460">Magnesium</keyword>
<comment type="catalytic activity">
    <reaction evidence="9 10 11">
        <text>adenosine(37) in tRNA + dimethylallyl diphosphate = N(6)-dimethylallyladenosine(37) in tRNA + diphosphate</text>
        <dbReference type="Rhea" id="RHEA:26482"/>
        <dbReference type="Rhea" id="RHEA-COMP:10162"/>
        <dbReference type="Rhea" id="RHEA-COMP:10375"/>
        <dbReference type="ChEBI" id="CHEBI:33019"/>
        <dbReference type="ChEBI" id="CHEBI:57623"/>
        <dbReference type="ChEBI" id="CHEBI:74411"/>
        <dbReference type="ChEBI" id="CHEBI:74415"/>
        <dbReference type="EC" id="2.5.1.75"/>
    </reaction>
</comment>
<evidence type="ECO:0000256" key="5">
    <source>
        <dbReference type="ARBA" id="ARBA00022694"/>
    </source>
</evidence>
<feature type="site" description="Interaction with substrate tRNA" evidence="10">
    <location>
        <position position="101"/>
    </location>
</feature>
<dbReference type="Gene3D" id="3.40.50.300">
    <property type="entry name" value="P-loop containing nucleotide triphosphate hydrolases"/>
    <property type="match status" value="1"/>
</dbReference>
<evidence type="ECO:0000256" key="13">
    <source>
        <dbReference type="RuleBase" id="RU003785"/>
    </source>
</evidence>
<feature type="region of interest" description="Interaction with substrate tRNA" evidence="10">
    <location>
        <begin position="35"/>
        <end position="38"/>
    </location>
</feature>
<dbReference type="EC" id="2.5.1.75" evidence="10"/>
<evidence type="ECO:0000256" key="3">
    <source>
        <dbReference type="ARBA" id="ARBA00005842"/>
    </source>
</evidence>
<comment type="function">
    <text evidence="2 10 12">Catalyzes the transfer of a dimethylallyl group onto the adenine at position 37 in tRNAs that read codons beginning with uridine, leading to the formation of N6-(dimethylallyl)adenosine (i(6)A).</text>
</comment>
<evidence type="ECO:0000256" key="9">
    <source>
        <dbReference type="ARBA" id="ARBA00049563"/>
    </source>
</evidence>
<dbReference type="SUPFAM" id="SSF52540">
    <property type="entry name" value="P-loop containing nucleoside triphosphate hydrolases"/>
    <property type="match status" value="1"/>
</dbReference>
<comment type="caution">
    <text evidence="10">Lacks conserved residue(s) required for the propagation of feature annotation.</text>
</comment>
<feature type="site" description="Interaction with substrate tRNA" evidence="10">
    <location>
        <position position="123"/>
    </location>
</feature>
<dbReference type="RefSeq" id="WP_188873889.1">
    <property type="nucleotide sequence ID" value="NZ_BMOV01000007.1"/>
</dbReference>
<dbReference type="InterPro" id="IPR027417">
    <property type="entry name" value="P-loop_NTPase"/>
</dbReference>